<evidence type="ECO:0000256" key="8">
    <source>
        <dbReference type="ARBA" id="ARBA00022490"/>
    </source>
</evidence>
<evidence type="ECO:0000256" key="16">
    <source>
        <dbReference type="ARBA" id="ARBA00023102"/>
    </source>
</evidence>
<keyword evidence="15 18" id="KW-0460">Magnesium</keyword>
<evidence type="ECO:0000256" key="9">
    <source>
        <dbReference type="ARBA" id="ARBA00022605"/>
    </source>
</evidence>
<evidence type="ECO:0000256" key="17">
    <source>
        <dbReference type="ARBA" id="ARBA00024861"/>
    </source>
</evidence>
<name>A0A098LAB8_9BACT</name>
<dbReference type="GO" id="GO:0000105">
    <property type="term" value="P:L-histidine biosynthetic process"/>
    <property type="evidence" value="ECO:0007669"/>
    <property type="project" value="UniProtKB-UniRule"/>
</dbReference>
<comment type="similarity">
    <text evidence="5 18">Belongs to the ATP phosphoribosyltransferase family. Long subfamily.</text>
</comment>
<dbReference type="InterPro" id="IPR013820">
    <property type="entry name" value="ATP_PRibTrfase_cat"/>
</dbReference>
<evidence type="ECO:0000256" key="4">
    <source>
        <dbReference type="ARBA" id="ARBA00004667"/>
    </source>
</evidence>
<dbReference type="eggNOG" id="COG0040">
    <property type="taxonomic scope" value="Bacteria"/>
</dbReference>
<comment type="subcellular location">
    <subcellularLocation>
        <location evidence="3 18">Cytoplasm</location>
    </subcellularLocation>
</comment>
<comment type="catalytic activity">
    <reaction evidence="1 18">
        <text>1-(5-phospho-beta-D-ribosyl)-ATP + diphosphate = 5-phospho-alpha-D-ribose 1-diphosphate + ATP</text>
        <dbReference type="Rhea" id="RHEA:18473"/>
        <dbReference type="ChEBI" id="CHEBI:30616"/>
        <dbReference type="ChEBI" id="CHEBI:33019"/>
        <dbReference type="ChEBI" id="CHEBI:58017"/>
        <dbReference type="ChEBI" id="CHEBI:73183"/>
        <dbReference type="EC" id="2.4.2.17"/>
    </reaction>
</comment>
<comment type="pathway">
    <text evidence="4 18">Amino-acid biosynthesis; L-histidine biosynthesis; L-histidine from 5-phospho-alpha-D-ribose 1-diphosphate: step 1/9.</text>
</comment>
<dbReference type="RefSeq" id="WP_045458092.1">
    <property type="nucleotide sequence ID" value="NZ_BBLT01000001.1"/>
</dbReference>
<evidence type="ECO:0000256" key="2">
    <source>
        <dbReference type="ARBA" id="ARBA00001946"/>
    </source>
</evidence>
<dbReference type="InterPro" id="IPR013115">
    <property type="entry name" value="HisG_C"/>
</dbReference>
<dbReference type="PANTHER" id="PTHR21403:SF8">
    <property type="entry name" value="ATP PHOSPHORIBOSYLTRANSFERASE"/>
    <property type="match status" value="1"/>
</dbReference>
<dbReference type="GO" id="GO:0005524">
    <property type="term" value="F:ATP binding"/>
    <property type="evidence" value="ECO:0007669"/>
    <property type="project" value="UniProtKB-KW"/>
</dbReference>
<dbReference type="PROSITE" id="PS01316">
    <property type="entry name" value="ATP_P_PHORIBOSYLTR"/>
    <property type="match status" value="1"/>
</dbReference>
<keyword evidence="14 18" id="KW-0067">ATP-binding</keyword>
<dbReference type="InterPro" id="IPR020621">
    <property type="entry name" value="ATP-PRT_HisG_long"/>
</dbReference>
<dbReference type="InterPro" id="IPR001348">
    <property type="entry name" value="ATP_PRibTrfase_HisG"/>
</dbReference>
<dbReference type="Pfam" id="PF01634">
    <property type="entry name" value="HisG"/>
    <property type="match status" value="1"/>
</dbReference>
<proteinExistence type="inferred from homology"/>
<keyword evidence="12 18" id="KW-0479">Metal-binding</keyword>
<dbReference type="FunFam" id="3.30.70.120:FF:000002">
    <property type="entry name" value="ATP phosphoribosyltransferase"/>
    <property type="match status" value="1"/>
</dbReference>
<dbReference type="NCBIfam" id="TIGR00070">
    <property type="entry name" value="hisG"/>
    <property type="match status" value="1"/>
</dbReference>
<evidence type="ECO:0000256" key="3">
    <source>
        <dbReference type="ARBA" id="ARBA00004496"/>
    </source>
</evidence>
<keyword evidence="11 18" id="KW-0808">Transferase</keyword>
<reference evidence="21 22" key="1">
    <citation type="submission" date="2014-09" db="EMBL/GenBank/DDBJ databases">
        <title>Sporocytophaga myxococcoides PG-01 genome sequencing.</title>
        <authorList>
            <person name="Liu L."/>
            <person name="Gao P.J."/>
            <person name="Chen G.J."/>
            <person name="Wang L.S."/>
        </authorList>
    </citation>
    <scope>NUCLEOTIDE SEQUENCE [LARGE SCALE GENOMIC DNA]</scope>
    <source>
        <strain evidence="21 22">PG-01</strain>
    </source>
</reference>
<comment type="caution">
    <text evidence="21">The sequence shown here is derived from an EMBL/GenBank/DDBJ whole genome shotgun (WGS) entry which is preliminary data.</text>
</comment>
<dbReference type="HAMAP" id="MF_00079">
    <property type="entry name" value="HisG_Long"/>
    <property type="match status" value="1"/>
</dbReference>
<evidence type="ECO:0000256" key="11">
    <source>
        <dbReference type="ARBA" id="ARBA00022679"/>
    </source>
</evidence>
<dbReference type="InterPro" id="IPR015867">
    <property type="entry name" value="N-reg_PII/ATP_PRibTrfase_C"/>
</dbReference>
<evidence type="ECO:0000256" key="13">
    <source>
        <dbReference type="ARBA" id="ARBA00022741"/>
    </source>
</evidence>
<dbReference type="Gene3D" id="3.30.70.120">
    <property type="match status" value="1"/>
</dbReference>
<dbReference type="EC" id="2.4.2.17" evidence="6 18"/>
<dbReference type="NCBIfam" id="TIGR03455">
    <property type="entry name" value="HisG_C-term"/>
    <property type="match status" value="1"/>
</dbReference>
<dbReference type="EMBL" id="BBLT01000001">
    <property type="protein sequence ID" value="GAL83359.1"/>
    <property type="molecule type" value="Genomic_DNA"/>
</dbReference>
<evidence type="ECO:0000313" key="21">
    <source>
        <dbReference type="EMBL" id="GAL83359.1"/>
    </source>
</evidence>
<keyword evidence="8 18" id="KW-0963">Cytoplasm</keyword>
<comment type="activity regulation">
    <text evidence="18">Feedback inhibited by histidine.</text>
</comment>
<dbReference type="OrthoDB" id="9801867at2"/>
<protein>
    <recommendedName>
        <fullName evidence="7 18">ATP phosphoribosyltransferase</fullName>
        <shortName evidence="18">ATP-PRT</shortName>
        <shortName evidence="18">ATP-PRTase</shortName>
        <ecNumber evidence="6 18">2.4.2.17</ecNumber>
    </recommendedName>
</protein>
<dbReference type="InterPro" id="IPR011322">
    <property type="entry name" value="N-reg_PII-like_a/b"/>
</dbReference>
<feature type="domain" description="ATP phosphoribosyltransferase catalytic" evidence="19">
    <location>
        <begin position="52"/>
        <end position="206"/>
    </location>
</feature>
<evidence type="ECO:0000256" key="10">
    <source>
        <dbReference type="ARBA" id="ARBA00022676"/>
    </source>
</evidence>
<gene>
    <name evidence="18" type="primary">hisG</name>
    <name evidence="21" type="ORF">MYP_585</name>
</gene>
<accession>A0A098LAB8</accession>
<dbReference type="Pfam" id="PF08029">
    <property type="entry name" value="HisG_C"/>
    <property type="match status" value="1"/>
</dbReference>
<dbReference type="STRING" id="153721.MYP_585"/>
<evidence type="ECO:0000256" key="15">
    <source>
        <dbReference type="ARBA" id="ARBA00022842"/>
    </source>
</evidence>
<dbReference type="AlphaFoldDB" id="A0A098LAB8"/>
<sequence length="286" mass="31121">MSEILRLAVQKSGRLSEDSLKLIKECGIEFSNGGGKLKSTASNFPVELLFLRDDDIPGYVADGVADIGIVGENVSVEKKKKVELVEKLGFSQCRLSIGVQKSYDYKDVSNLNGLKIATSYPNILSDFLFENKVRASIHEISGSVEIAPSIGLSDAVCDIVSSGSTLISNGLKEVEVVFRSEAILVSCPELSAAKTKILNDLLFRIHAVKNARNTKYILLNAPNHSIDRIISLLPGVKSPTVMPLAEEGWSSLHSVVRENEFWGVIEKLREAGAEGILVVPIEKIIK</sequence>
<feature type="domain" description="Histidine biosynthesis HisG C-terminal" evidence="20">
    <location>
        <begin position="211"/>
        <end position="283"/>
    </location>
</feature>
<dbReference type="Gene3D" id="3.40.190.10">
    <property type="entry name" value="Periplasmic binding protein-like II"/>
    <property type="match status" value="2"/>
</dbReference>
<keyword evidence="9 18" id="KW-0028">Amino-acid biosynthesis</keyword>
<dbReference type="SUPFAM" id="SSF53850">
    <property type="entry name" value="Periplasmic binding protein-like II"/>
    <property type="match status" value="1"/>
</dbReference>
<evidence type="ECO:0000256" key="6">
    <source>
        <dbReference type="ARBA" id="ARBA00011946"/>
    </source>
</evidence>
<evidence type="ECO:0000256" key="12">
    <source>
        <dbReference type="ARBA" id="ARBA00022723"/>
    </source>
</evidence>
<dbReference type="GO" id="GO:0003879">
    <property type="term" value="F:ATP phosphoribosyltransferase activity"/>
    <property type="evidence" value="ECO:0007669"/>
    <property type="project" value="UniProtKB-UniRule"/>
</dbReference>
<dbReference type="SUPFAM" id="SSF54913">
    <property type="entry name" value="GlnB-like"/>
    <property type="match status" value="1"/>
</dbReference>
<dbReference type="InterPro" id="IPR018198">
    <property type="entry name" value="ATP_PRibTrfase_CS"/>
</dbReference>
<dbReference type="Proteomes" id="UP000030185">
    <property type="component" value="Unassembled WGS sequence"/>
</dbReference>
<dbReference type="GO" id="GO:0000287">
    <property type="term" value="F:magnesium ion binding"/>
    <property type="evidence" value="ECO:0007669"/>
    <property type="project" value="UniProtKB-UniRule"/>
</dbReference>
<evidence type="ECO:0000256" key="5">
    <source>
        <dbReference type="ARBA" id="ARBA00007955"/>
    </source>
</evidence>
<evidence type="ECO:0000256" key="7">
    <source>
        <dbReference type="ARBA" id="ARBA00020998"/>
    </source>
</evidence>
<keyword evidence="16 18" id="KW-0368">Histidine biosynthesis</keyword>
<dbReference type="PANTHER" id="PTHR21403">
    <property type="entry name" value="ATP PHOSPHORIBOSYLTRANSFERASE ATP-PRTASE"/>
    <property type="match status" value="1"/>
</dbReference>
<dbReference type="FunFam" id="3.40.190.10:FF:000008">
    <property type="entry name" value="ATP phosphoribosyltransferase"/>
    <property type="match status" value="1"/>
</dbReference>
<evidence type="ECO:0000256" key="14">
    <source>
        <dbReference type="ARBA" id="ARBA00022840"/>
    </source>
</evidence>
<evidence type="ECO:0000256" key="1">
    <source>
        <dbReference type="ARBA" id="ARBA00000915"/>
    </source>
</evidence>
<evidence type="ECO:0000313" key="22">
    <source>
        <dbReference type="Proteomes" id="UP000030185"/>
    </source>
</evidence>
<keyword evidence="10 18" id="KW-0328">Glycosyltransferase</keyword>
<evidence type="ECO:0000259" key="20">
    <source>
        <dbReference type="Pfam" id="PF08029"/>
    </source>
</evidence>
<dbReference type="UniPathway" id="UPA00031">
    <property type="reaction ID" value="UER00006"/>
</dbReference>
<evidence type="ECO:0000256" key="18">
    <source>
        <dbReference type="HAMAP-Rule" id="MF_00079"/>
    </source>
</evidence>
<keyword evidence="22" id="KW-1185">Reference proteome</keyword>
<comment type="function">
    <text evidence="17 18">Catalyzes the condensation of ATP and 5-phosphoribose 1-diphosphate to form N'-(5'-phosphoribosyl)-ATP (PR-ATP). Has a crucial role in the pathway because the rate of histidine biosynthesis seems to be controlled primarily by regulation of HisG enzymatic activity.</text>
</comment>
<keyword evidence="13 18" id="KW-0547">Nucleotide-binding</keyword>
<dbReference type="GO" id="GO:0005737">
    <property type="term" value="C:cytoplasm"/>
    <property type="evidence" value="ECO:0007669"/>
    <property type="project" value="UniProtKB-SubCell"/>
</dbReference>
<comment type="cofactor">
    <cofactor evidence="2 18">
        <name>Mg(2+)</name>
        <dbReference type="ChEBI" id="CHEBI:18420"/>
    </cofactor>
</comment>
<evidence type="ECO:0000259" key="19">
    <source>
        <dbReference type="Pfam" id="PF01634"/>
    </source>
</evidence>
<organism evidence="21 22">
    <name type="scientific">Sporocytophaga myxococcoides</name>
    <dbReference type="NCBI Taxonomy" id="153721"/>
    <lineage>
        <taxon>Bacteria</taxon>
        <taxon>Pseudomonadati</taxon>
        <taxon>Bacteroidota</taxon>
        <taxon>Cytophagia</taxon>
        <taxon>Cytophagales</taxon>
        <taxon>Cytophagaceae</taxon>
        <taxon>Sporocytophaga</taxon>
    </lineage>
</organism>